<gene>
    <name evidence="7" type="ORF">CLV72_107365</name>
</gene>
<feature type="compositionally biased region" description="Low complexity" evidence="5">
    <location>
        <begin position="13"/>
        <end position="22"/>
    </location>
</feature>
<keyword evidence="3 6" id="KW-1133">Transmembrane helix</keyword>
<evidence type="ECO:0000256" key="6">
    <source>
        <dbReference type="SAM" id="Phobius"/>
    </source>
</evidence>
<keyword evidence="8" id="KW-1185">Reference proteome</keyword>
<dbReference type="InterPro" id="IPR008217">
    <property type="entry name" value="Ccc1_fam"/>
</dbReference>
<dbReference type="CDD" id="cd02432">
    <property type="entry name" value="Nodulin-21_like_1"/>
    <property type="match status" value="1"/>
</dbReference>
<evidence type="ECO:0000256" key="3">
    <source>
        <dbReference type="ARBA" id="ARBA00022989"/>
    </source>
</evidence>
<evidence type="ECO:0000256" key="2">
    <source>
        <dbReference type="ARBA" id="ARBA00022692"/>
    </source>
</evidence>
<dbReference type="GO" id="GO:0012505">
    <property type="term" value="C:endomembrane system"/>
    <property type="evidence" value="ECO:0007669"/>
    <property type="project" value="UniProtKB-SubCell"/>
</dbReference>
<evidence type="ECO:0000256" key="4">
    <source>
        <dbReference type="ARBA" id="ARBA00023136"/>
    </source>
</evidence>
<comment type="caution">
    <text evidence="7">The sequence shown here is derived from an EMBL/GenBank/DDBJ whole genome shotgun (WGS) entry which is preliminary data.</text>
</comment>
<feature type="transmembrane region" description="Helical" evidence="6">
    <location>
        <begin position="229"/>
        <end position="250"/>
    </location>
</feature>
<proteinExistence type="predicted"/>
<dbReference type="Pfam" id="PF01988">
    <property type="entry name" value="VIT1"/>
    <property type="match status" value="1"/>
</dbReference>
<feature type="transmembrane region" description="Helical" evidence="6">
    <location>
        <begin position="69"/>
        <end position="88"/>
    </location>
</feature>
<dbReference type="GO" id="GO:0005384">
    <property type="term" value="F:manganese ion transmembrane transporter activity"/>
    <property type="evidence" value="ECO:0007669"/>
    <property type="project" value="InterPro"/>
</dbReference>
<accession>A0A2T0PZ92</accession>
<comment type="subcellular location">
    <subcellularLocation>
        <location evidence="1">Endomembrane system</location>
        <topology evidence="1">Multi-pass membrane protein</topology>
    </subcellularLocation>
</comment>
<evidence type="ECO:0000313" key="8">
    <source>
        <dbReference type="Proteomes" id="UP000237846"/>
    </source>
</evidence>
<dbReference type="RefSeq" id="WP_106250390.1">
    <property type="nucleotide sequence ID" value="NZ_PVZC01000007.1"/>
</dbReference>
<evidence type="ECO:0000313" key="7">
    <source>
        <dbReference type="EMBL" id="PRX96842.1"/>
    </source>
</evidence>
<dbReference type="Proteomes" id="UP000237846">
    <property type="component" value="Unassembled WGS sequence"/>
</dbReference>
<organism evidence="7 8">
    <name type="scientific">Allonocardiopsis opalescens</name>
    <dbReference type="NCBI Taxonomy" id="1144618"/>
    <lineage>
        <taxon>Bacteria</taxon>
        <taxon>Bacillati</taxon>
        <taxon>Actinomycetota</taxon>
        <taxon>Actinomycetes</taxon>
        <taxon>Streptosporangiales</taxon>
        <taxon>Allonocardiopsis</taxon>
    </lineage>
</organism>
<dbReference type="EMBL" id="PVZC01000007">
    <property type="protein sequence ID" value="PRX96842.1"/>
    <property type="molecule type" value="Genomic_DNA"/>
</dbReference>
<sequence>MSDSPPESTEPDGGPAAGTAAGHHQGEPHTDRLEERLNWLRAGVLGANDGIISTAGLVVGVAGASTDRAAVLIAGLAGLVAGALSMAGGEYTSVSAQRDTERAALDKERWELRQMPGAELDELTAIYRDKGLSPELAREVAEQLSSRDALAAHAEAELGIDPEQQVNPWHAAISSFVSFSLGALLPLLAIVLPPVEARVPVTFAAVVAALALTGFTAARLGRAPVGRAVLRNVLVSLVTMAAAFAVGLLIGG</sequence>
<dbReference type="OrthoDB" id="188924at2"/>
<evidence type="ECO:0000256" key="5">
    <source>
        <dbReference type="SAM" id="MobiDB-lite"/>
    </source>
</evidence>
<evidence type="ECO:0000256" key="1">
    <source>
        <dbReference type="ARBA" id="ARBA00004127"/>
    </source>
</evidence>
<name>A0A2T0PZ92_9ACTN</name>
<dbReference type="GO" id="GO:0030026">
    <property type="term" value="P:intracellular manganese ion homeostasis"/>
    <property type="evidence" value="ECO:0007669"/>
    <property type="project" value="InterPro"/>
</dbReference>
<keyword evidence="4 6" id="KW-0472">Membrane</keyword>
<dbReference type="PANTHER" id="PTHR31851">
    <property type="entry name" value="FE(2+)/MN(2+) TRANSPORTER PCL1"/>
    <property type="match status" value="1"/>
</dbReference>
<keyword evidence="2 6" id="KW-0812">Transmembrane</keyword>
<feature type="region of interest" description="Disordered" evidence="5">
    <location>
        <begin position="1"/>
        <end position="31"/>
    </location>
</feature>
<dbReference type="AlphaFoldDB" id="A0A2T0PZ92"/>
<reference evidence="7 8" key="1">
    <citation type="submission" date="2018-03" db="EMBL/GenBank/DDBJ databases">
        <title>Genomic Encyclopedia of Archaeal and Bacterial Type Strains, Phase II (KMG-II): from individual species to whole genera.</title>
        <authorList>
            <person name="Goeker M."/>
        </authorList>
    </citation>
    <scope>NUCLEOTIDE SEQUENCE [LARGE SCALE GENOMIC DNA]</scope>
    <source>
        <strain evidence="7 8">DSM 45601</strain>
    </source>
</reference>
<feature type="transmembrane region" description="Helical" evidence="6">
    <location>
        <begin position="197"/>
        <end position="217"/>
    </location>
</feature>
<feature type="transmembrane region" description="Helical" evidence="6">
    <location>
        <begin position="42"/>
        <end position="63"/>
    </location>
</feature>
<protein>
    <submittedName>
        <fullName evidence="7">VIT1/CCC1 family predicted Fe2+/Mn2+ transporter</fullName>
    </submittedName>
</protein>
<feature type="transmembrane region" description="Helical" evidence="6">
    <location>
        <begin position="171"/>
        <end position="191"/>
    </location>
</feature>